<reference evidence="2 3" key="1">
    <citation type="journal article" date="2019" name="Commun. Biol.">
        <title>The bagworm genome reveals a unique fibroin gene that provides high tensile strength.</title>
        <authorList>
            <person name="Kono N."/>
            <person name="Nakamura H."/>
            <person name="Ohtoshi R."/>
            <person name="Tomita M."/>
            <person name="Numata K."/>
            <person name="Arakawa K."/>
        </authorList>
    </citation>
    <scope>NUCLEOTIDE SEQUENCE [LARGE SCALE GENOMIC DNA]</scope>
</reference>
<protein>
    <submittedName>
        <fullName evidence="2">Trissin</fullName>
    </submittedName>
</protein>
<evidence type="ECO:0000313" key="2">
    <source>
        <dbReference type="EMBL" id="GBP10196.1"/>
    </source>
</evidence>
<keyword evidence="3" id="KW-1185">Reference proteome</keyword>
<comment type="caution">
    <text evidence="2">The sequence shown here is derived from an EMBL/GenBank/DDBJ whole genome shotgun (WGS) entry which is preliminary data.</text>
</comment>
<gene>
    <name evidence="2" type="primary">Trissin</name>
    <name evidence="2" type="ORF">EVAR_77598_1</name>
</gene>
<name>A0A4C1T7P5_EUMVA</name>
<evidence type="ECO:0000256" key="1">
    <source>
        <dbReference type="SAM" id="MobiDB-lite"/>
    </source>
</evidence>
<feature type="region of interest" description="Disordered" evidence="1">
    <location>
        <begin position="95"/>
        <end position="119"/>
    </location>
</feature>
<accession>A0A4C1T7P5</accession>
<dbReference type="EMBL" id="BGZK01000039">
    <property type="protein sequence ID" value="GBP10196.1"/>
    <property type="molecule type" value="Genomic_DNA"/>
</dbReference>
<sequence>MVQIGSIDDLTSKEQQSLPSLLGIRLSVTIVLDDDAGAGAGGRCSSLLSDIQSAQWPSAPASTAATSPLFKIDTIDKTVQGSSISIFGKSRCPNTASYATGRRDERSRRRARGPPASARALSRSSYVAARLVYPQTRYKRAGRASCPIGAAATSSNLCRYNSTTMLKLTAVISLLLIGSNPIAFRSKAAFIRLVPIFNTRDVKSNFTIPYERPLVDFSKNFGFLATWSHADIRRNKRGDAGVLDAQGGGAWSGGLSCESCGSECAAACGTRHFRACCFNYLRKKRADSADALKSWRREGGSAQEKFEDHAWKKNPLFSIEDTIDPFSLKPVYTMKDFDPNSLEDMLQNRLQMIYDV</sequence>
<dbReference type="OrthoDB" id="8195871at2759"/>
<proteinExistence type="predicted"/>
<dbReference type="Proteomes" id="UP000299102">
    <property type="component" value="Unassembled WGS sequence"/>
</dbReference>
<dbReference type="AlphaFoldDB" id="A0A4C1T7P5"/>
<organism evidence="2 3">
    <name type="scientific">Eumeta variegata</name>
    <name type="common">Bagworm moth</name>
    <name type="synonym">Eumeta japonica</name>
    <dbReference type="NCBI Taxonomy" id="151549"/>
    <lineage>
        <taxon>Eukaryota</taxon>
        <taxon>Metazoa</taxon>
        <taxon>Ecdysozoa</taxon>
        <taxon>Arthropoda</taxon>
        <taxon>Hexapoda</taxon>
        <taxon>Insecta</taxon>
        <taxon>Pterygota</taxon>
        <taxon>Neoptera</taxon>
        <taxon>Endopterygota</taxon>
        <taxon>Lepidoptera</taxon>
        <taxon>Glossata</taxon>
        <taxon>Ditrysia</taxon>
        <taxon>Tineoidea</taxon>
        <taxon>Psychidae</taxon>
        <taxon>Oiketicinae</taxon>
        <taxon>Eumeta</taxon>
    </lineage>
</organism>
<evidence type="ECO:0000313" key="3">
    <source>
        <dbReference type="Proteomes" id="UP000299102"/>
    </source>
</evidence>